<dbReference type="EMBL" id="CP119062">
    <property type="protein sequence ID" value="WEL37917.1"/>
    <property type="molecule type" value="Genomic_DNA"/>
</dbReference>
<dbReference type="InterPro" id="IPR045297">
    <property type="entry name" value="Complex1_LYR_LYRM4"/>
</dbReference>
<evidence type="ECO:0000313" key="1">
    <source>
        <dbReference type="EMBL" id="UTX42471.1"/>
    </source>
</evidence>
<dbReference type="GO" id="GO:0016226">
    <property type="term" value="P:iron-sulfur cluster assembly"/>
    <property type="evidence" value="ECO:0007669"/>
    <property type="project" value="InterPro"/>
</dbReference>
<dbReference type="InterPro" id="IPR056326">
    <property type="entry name" value="ISD11"/>
</dbReference>
<gene>
    <name evidence="1" type="ORF">GPU96_01g01750</name>
    <name evidence="2" type="ORF">PFJ87_01g01710</name>
</gene>
<evidence type="ECO:0000313" key="2">
    <source>
        <dbReference type="EMBL" id="WEL37917.1"/>
    </source>
</evidence>
<dbReference type="CDD" id="cd20264">
    <property type="entry name" value="Complex1_LYR_LYRM4"/>
    <property type="match status" value="1"/>
</dbReference>
<evidence type="ECO:0000313" key="3">
    <source>
        <dbReference type="Proteomes" id="UP001059546"/>
    </source>
</evidence>
<keyword evidence="4" id="KW-1185">Reference proteome</keyword>
<evidence type="ECO:0000313" key="4">
    <source>
        <dbReference type="Proteomes" id="UP001217963"/>
    </source>
</evidence>
<reference evidence="1" key="1">
    <citation type="submission" date="2021-05" db="EMBL/GenBank/DDBJ databases">
        <title>Encephalitozoon hellem ATCC 50604 Complete Genome.</title>
        <authorList>
            <person name="Mascarenhas dos Santos A.C."/>
            <person name="Julian A.T."/>
            <person name="Pombert J.-F."/>
        </authorList>
    </citation>
    <scope>NUCLEOTIDE SEQUENCE</scope>
    <source>
        <strain evidence="1">ATCC 50604</strain>
    </source>
</reference>
<dbReference type="Proteomes" id="UP001217963">
    <property type="component" value="Chromosome I"/>
</dbReference>
<organism evidence="1 3">
    <name type="scientific">Encephalitozoon hellem</name>
    <name type="common">Microsporidian parasite</name>
    <dbReference type="NCBI Taxonomy" id="27973"/>
    <lineage>
        <taxon>Eukaryota</taxon>
        <taxon>Fungi</taxon>
        <taxon>Fungi incertae sedis</taxon>
        <taxon>Microsporidia</taxon>
        <taxon>Unikaryonidae</taxon>
        <taxon>Encephalitozoon</taxon>
    </lineage>
</organism>
<name>A0A9Q9F8N3_ENCHE</name>
<dbReference type="EMBL" id="CP075147">
    <property type="protein sequence ID" value="UTX42471.1"/>
    <property type="molecule type" value="Genomic_DNA"/>
</dbReference>
<reference evidence="2 4" key="2">
    <citation type="submission" date="2023-02" db="EMBL/GenBank/DDBJ databases">
        <title>Encephalitozoon hellem ATCC 50451 complete genome.</title>
        <authorList>
            <person name="Mascarenhas dos Santos A.C."/>
            <person name="Julian A.T."/>
            <person name="Pombert J.-F."/>
        </authorList>
    </citation>
    <scope>NUCLEOTIDE SEQUENCE [LARGE SCALE GENOMIC DNA]</scope>
    <source>
        <strain evidence="2 4">ATCC 50451</strain>
    </source>
</reference>
<proteinExistence type="predicted"/>
<dbReference type="AlphaFoldDB" id="A0A9Q9F8N3"/>
<protein>
    <submittedName>
        <fullName evidence="1">LYR motif-containing protein 4</fullName>
    </submittedName>
</protein>
<dbReference type="OrthoDB" id="275715at2759"/>
<accession>A0A9Q9F8N3</accession>
<dbReference type="Pfam" id="PF23511">
    <property type="entry name" value="Microp_apicomplexa_7"/>
    <property type="match status" value="1"/>
</dbReference>
<dbReference type="Proteomes" id="UP001059546">
    <property type="component" value="Chromosome I"/>
</dbReference>
<sequence>MLPESVNSLYKSLKAVILQFKSPAFGSYFLKKARDEYDSINAKFCEKKDEKAIEKYLKEQGELLEILKRQTTIYNMFYDDSSAI</sequence>